<gene>
    <name evidence="7" type="ORF">GME606_g</name>
</gene>
<evidence type="ECO:0000256" key="3">
    <source>
        <dbReference type="ARBA" id="ARBA00022630"/>
    </source>
</evidence>
<comment type="similarity">
    <text evidence="2">Belongs to the PheA/TfdB FAD monooxygenase family.</text>
</comment>
<dbReference type="PANTHER" id="PTHR43004">
    <property type="entry name" value="TRK SYSTEM POTASSIUM UPTAKE PROTEIN"/>
    <property type="match status" value="1"/>
</dbReference>
<keyword evidence="5" id="KW-0560">Oxidoreductase</keyword>
<dbReference type="Gene3D" id="3.40.30.120">
    <property type="match status" value="1"/>
</dbReference>
<dbReference type="Gene3D" id="3.30.70.2450">
    <property type="match status" value="1"/>
</dbReference>
<accession>M9Z537</accession>
<dbReference type="InterPro" id="IPR002938">
    <property type="entry name" value="FAD-bd"/>
</dbReference>
<dbReference type="GO" id="GO:0071949">
    <property type="term" value="F:FAD binding"/>
    <property type="evidence" value="ECO:0007669"/>
    <property type="project" value="InterPro"/>
</dbReference>
<dbReference type="InterPro" id="IPR036249">
    <property type="entry name" value="Thioredoxin-like_sf"/>
</dbReference>
<dbReference type="Gene3D" id="3.50.50.60">
    <property type="entry name" value="FAD/NAD(P)-binding domain"/>
    <property type="match status" value="2"/>
</dbReference>
<dbReference type="EMBL" id="KC520506">
    <property type="protein sequence ID" value="AGK29863.1"/>
    <property type="molecule type" value="Genomic_DNA"/>
</dbReference>
<feature type="domain" description="FAD-binding" evidence="6">
    <location>
        <begin position="6"/>
        <end position="175"/>
    </location>
</feature>
<name>M9Z537_9AGAR</name>
<evidence type="ECO:0000256" key="2">
    <source>
        <dbReference type="ARBA" id="ARBA00007801"/>
    </source>
</evidence>
<dbReference type="AlphaFoldDB" id="M9Z537"/>
<evidence type="ECO:0000313" key="7">
    <source>
        <dbReference type="EMBL" id="AGK29863.1"/>
    </source>
</evidence>
<dbReference type="SUPFAM" id="SSF51905">
    <property type="entry name" value="FAD/NAD(P)-binding domain"/>
    <property type="match status" value="1"/>
</dbReference>
<comment type="cofactor">
    <cofactor evidence="1">
        <name>FAD</name>
        <dbReference type="ChEBI" id="CHEBI:57692"/>
    </cofactor>
</comment>
<evidence type="ECO:0000259" key="6">
    <source>
        <dbReference type="Pfam" id="PF01494"/>
    </source>
</evidence>
<protein>
    <submittedName>
        <fullName evidence="7">FAD-binding protein</fullName>
    </submittedName>
</protein>
<evidence type="ECO:0000256" key="5">
    <source>
        <dbReference type="ARBA" id="ARBA00023002"/>
    </source>
</evidence>
<organism evidence="7">
    <name type="scientific">Volvariella volvacea</name>
    <dbReference type="NCBI Taxonomy" id="36659"/>
    <lineage>
        <taxon>Eukaryota</taxon>
        <taxon>Fungi</taxon>
        <taxon>Dikarya</taxon>
        <taxon>Basidiomycota</taxon>
        <taxon>Agaricomycotina</taxon>
        <taxon>Agaricomycetes</taxon>
        <taxon>Agaricomycetidae</taxon>
        <taxon>Agaricales</taxon>
        <taxon>Pluteineae</taxon>
        <taxon>Pluteaceae</taxon>
        <taxon>Volvariella</taxon>
    </lineage>
</organism>
<dbReference type="Pfam" id="PF01494">
    <property type="entry name" value="FAD_binding_3"/>
    <property type="match status" value="2"/>
</dbReference>
<dbReference type="SUPFAM" id="SSF52833">
    <property type="entry name" value="Thioredoxin-like"/>
    <property type="match status" value="1"/>
</dbReference>
<dbReference type="PANTHER" id="PTHR43004:SF19">
    <property type="entry name" value="BINDING MONOOXYGENASE, PUTATIVE (JCVI)-RELATED"/>
    <property type="match status" value="1"/>
</dbReference>
<evidence type="ECO:0000256" key="4">
    <source>
        <dbReference type="ARBA" id="ARBA00022827"/>
    </source>
</evidence>
<sequence length="495" mass="54856">MSDPFVLIVGAGPSGLVLALTLLQNGVPVRIIDKNVRRNVGERGAGIMPRSLEVHEFLGTRKDFAPLWMHVPQTRMYDVDGATPIKTFSMSPYQEPTPDRPYTNPVLLGQNHQEAVLRSHLEKYSCYVEYASELRSFEQDDAGVTAHIAKYVDGQEVLEAARFAYLVGTDGAHSNETLRSKKDYPVKAGRELDHALVSSNRETFIEEFYSITNRKDIIFGELNWLSDYRPNIRMVDKFSAGRVFIAGDAAHCHSPTGGQGMNSSIQDSFNLGWKLALVHKGAKGCLLDTYSQERLPVIAEMLNLTTQVLSKTFKQKENENQAWDRSGNLHQLNVNYRGSSIIVDERSAVKSTSPYSGDATSLCAGDRAPNAIGLKDLGVTNNSGRLFDLFRPTYHTVLVFSVDQAAQLSLLDILKSHGEHFRSVLILPRDEDDVPGEMTPQYHYMFKDCEGNAHKTYGVDEGVAVLGVVIRPDGYIGAIVQSPLGLQRYLGGIFA</sequence>
<proteinExistence type="inferred from homology"/>
<dbReference type="GO" id="GO:0016709">
    <property type="term" value="F:oxidoreductase activity, acting on paired donors, with incorporation or reduction of molecular oxygen, NAD(P)H as one donor, and incorporation of one atom of oxygen"/>
    <property type="evidence" value="ECO:0007669"/>
    <property type="project" value="UniProtKB-ARBA"/>
</dbReference>
<feature type="domain" description="FAD-binding" evidence="6">
    <location>
        <begin position="206"/>
        <end position="303"/>
    </location>
</feature>
<dbReference type="InterPro" id="IPR036188">
    <property type="entry name" value="FAD/NAD-bd_sf"/>
</dbReference>
<keyword evidence="4" id="KW-0274">FAD</keyword>
<keyword evidence="3" id="KW-0285">Flavoprotein</keyword>
<dbReference type="InterPro" id="IPR050641">
    <property type="entry name" value="RIFMO-like"/>
</dbReference>
<reference evidence="7" key="1">
    <citation type="journal article" date="2013" name="Microbiol. Res.">
        <title>Genes encoding FAD-binding proteins in Volvariella volvacea exhibit differential expression in homokaryons and heterokaryons.</title>
        <authorList>
            <person name="Meng L."/>
            <person name="Yan J."/>
            <person name="Xie B."/>
            <person name="Li Y."/>
            <person name="Chen B."/>
            <person name="Liu S."/>
            <person name="Li D."/>
            <person name="Yang Z."/>
            <person name="Zeng X."/>
            <person name="Deng Y."/>
            <person name="Jiang Y."/>
        </authorList>
    </citation>
    <scope>NUCLEOTIDE SEQUENCE</scope>
    <source>
        <strain evidence="7">PYd21</strain>
    </source>
</reference>
<dbReference type="PRINTS" id="PR00420">
    <property type="entry name" value="RNGMNOXGNASE"/>
</dbReference>
<evidence type="ECO:0000256" key="1">
    <source>
        <dbReference type="ARBA" id="ARBA00001974"/>
    </source>
</evidence>